<dbReference type="STRING" id="1802461.A3B24_02805"/>
<organism evidence="2 3">
    <name type="scientific">Candidatus Wildermuthbacteria bacterium RIFCSPLOWO2_01_FULL_48_16</name>
    <dbReference type="NCBI Taxonomy" id="1802461"/>
    <lineage>
        <taxon>Bacteria</taxon>
        <taxon>Candidatus Wildermuthiibacteriota</taxon>
    </lineage>
</organism>
<dbReference type="EMBL" id="MHUG01000022">
    <property type="protein sequence ID" value="OHA72814.1"/>
    <property type="molecule type" value="Genomic_DNA"/>
</dbReference>
<evidence type="ECO:0000313" key="2">
    <source>
        <dbReference type="EMBL" id="OHA72814.1"/>
    </source>
</evidence>
<dbReference type="InterPro" id="IPR002109">
    <property type="entry name" value="Glutaredoxin"/>
</dbReference>
<dbReference type="NCBIfam" id="TIGR02196">
    <property type="entry name" value="GlrX_YruB"/>
    <property type="match status" value="1"/>
</dbReference>
<dbReference type="Pfam" id="PF00462">
    <property type="entry name" value="Glutaredoxin"/>
    <property type="match status" value="1"/>
</dbReference>
<dbReference type="Proteomes" id="UP000176917">
    <property type="component" value="Unassembled WGS sequence"/>
</dbReference>
<feature type="domain" description="Glutaredoxin" evidence="1">
    <location>
        <begin position="4"/>
        <end position="63"/>
    </location>
</feature>
<dbReference type="CDD" id="cd02976">
    <property type="entry name" value="NrdH"/>
    <property type="match status" value="1"/>
</dbReference>
<dbReference type="PANTHER" id="PTHR34386">
    <property type="entry name" value="GLUTAREDOXIN"/>
    <property type="match status" value="1"/>
</dbReference>
<dbReference type="SUPFAM" id="SSF52833">
    <property type="entry name" value="Thioredoxin-like"/>
    <property type="match status" value="1"/>
</dbReference>
<dbReference type="InterPro" id="IPR011911">
    <property type="entry name" value="GlrX_YruB"/>
</dbReference>
<dbReference type="GO" id="GO:0045454">
    <property type="term" value="P:cell redox homeostasis"/>
    <property type="evidence" value="ECO:0007669"/>
    <property type="project" value="TreeGrafter"/>
</dbReference>
<reference evidence="2 3" key="1">
    <citation type="journal article" date="2016" name="Nat. Commun.">
        <title>Thousands of microbial genomes shed light on interconnected biogeochemical processes in an aquifer system.</title>
        <authorList>
            <person name="Anantharaman K."/>
            <person name="Brown C.T."/>
            <person name="Hug L.A."/>
            <person name="Sharon I."/>
            <person name="Castelle C.J."/>
            <person name="Probst A.J."/>
            <person name="Thomas B.C."/>
            <person name="Singh A."/>
            <person name="Wilkins M.J."/>
            <person name="Karaoz U."/>
            <person name="Brodie E.L."/>
            <person name="Williams K.H."/>
            <person name="Hubbard S.S."/>
            <person name="Banfield J.F."/>
        </authorList>
    </citation>
    <scope>NUCLEOTIDE SEQUENCE [LARGE SCALE GENOMIC DNA]</scope>
</reference>
<dbReference type="PROSITE" id="PS51354">
    <property type="entry name" value="GLUTAREDOXIN_2"/>
    <property type="match status" value="1"/>
</dbReference>
<dbReference type="Gene3D" id="3.40.30.10">
    <property type="entry name" value="Glutaredoxin"/>
    <property type="match status" value="1"/>
</dbReference>
<dbReference type="InterPro" id="IPR051548">
    <property type="entry name" value="Grx-like_ET"/>
</dbReference>
<evidence type="ECO:0000313" key="3">
    <source>
        <dbReference type="Proteomes" id="UP000176917"/>
    </source>
</evidence>
<dbReference type="GO" id="GO:0009055">
    <property type="term" value="F:electron transfer activity"/>
    <property type="evidence" value="ECO:0007669"/>
    <property type="project" value="TreeGrafter"/>
</dbReference>
<dbReference type="PANTHER" id="PTHR34386:SF1">
    <property type="entry name" value="GLUTAREDOXIN-LIKE PROTEIN NRDH"/>
    <property type="match status" value="1"/>
</dbReference>
<gene>
    <name evidence="2" type="ORF">A3B24_02805</name>
</gene>
<sequence>MAKVILYTTPACVYCKAAKAFFQENNVGYEEKDVAKDTQARDDMVKKSGVLAVPVIDVDGQVVIGFDKAKVSQLLGIQ</sequence>
<comment type="caution">
    <text evidence="2">The sequence shown here is derived from an EMBL/GenBank/DDBJ whole genome shotgun (WGS) entry which is preliminary data.</text>
</comment>
<name>A0A1G2RIY7_9BACT</name>
<evidence type="ECO:0000259" key="1">
    <source>
        <dbReference type="Pfam" id="PF00462"/>
    </source>
</evidence>
<proteinExistence type="predicted"/>
<dbReference type="InterPro" id="IPR036249">
    <property type="entry name" value="Thioredoxin-like_sf"/>
</dbReference>
<dbReference type="AlphaFoldDB" id="A0A1G2RIY7"/>
<accession>A0A1G2RIY7</accession>
<protein>
    <submittedName>
        <fullName evidence="2">NrdH-redoxin</fullName>
    </submittedName>
</protein>